<dbReference type="InterPro" id="IPR001279">
    <property type="entry name" value="Metallo-B-lactamas"/>
</dbReference>
<organism evidence="4 5">
    <name type="scientific">Sporanaerobacter acetigenes DSM 13106</name>
    <dbReference type="NCBI Taxonomy" id="1123281"/>
    <lineage>
        <taxon>Bacteria</taxon>
        <taxon>Bacillati</taxon>
        <taxon>Bacillota</taxon>
        <taxon>Tissierellia</taxon>
        <taxon>Tissierellales</taxon>
        <taxon>Sporanaerobacteraceae</taxon>
        <taxon>Sporanaerobacter</taxon>
    </lineage>
</organism>
<evidence type="ECO:0000256" key="1">
    <source>
        <dbReference type="SAM" id="SignalP"/>
    </source>
</evidence>
<dbReference type="PANTHER" id="PTHR13754">
    <property type="entry name" value="METALLO-BETA-LACTAMASE SUPERFAMILY PROTEIN"/>
    <property type="match status" value="1"/>
</dbReference>
<dbReference type="EMBL" id="FQXR01000005">
    <property type="protein sequence ID" value="SHH84425.1"/>
    <property type="molecule type" value="Genomic_DNA"/>
</dbReference>
<dbReference type="SUPFAM" id="SSF55383">
    <property type="entry name" value="Copper amine oxidase, domain N"/>
    <property type="match status" value="1"/>
</dbReference>
<feature type="chain" id="PRO_5012838798" evidence="1">
    <location>
        <begin position="26"/>
        <end position="378"/>
    </location>
</feature>
<evidence type="ECO:0000259" key="2">
    <source>
        <dbReference type="Pfam" id="PF00753"/>
    </source>
</evidence>
<dbReference type="SUPFAM" id="SSF56281">
    <property type="entry name" value="Metallo-hydrolase/oxidoreductase"/>
    <property type="match status" value="1"/>
</dbReference>
<dbReference type="Pfam" id="PF00753">
    <property type="entry name" value="Lactamase_B"/>
    <property type="match status" value="1"/>
</dbReference>
<dbReference type="Proteomes" id="UP000184389">
    <property type="component" value="Unassembled WGS sequence"/>
</dbReference>
<dbReference type="RefSeq" id="WP_084604172.1">
    <property type="nucleotide sequence ID" value="NZ_FQXR01000005.1"/>
</dbReference>
<dbReference type="InterPro" id="IPR012854">
    <property type="entry name" value="Cu_amine_oxidase-like_N"/>
</dbReference>
<gene>
    <name evidence="4" type="ORF">SAMN02745180_01144</name>
</gene>
<keyword evidence="5" id="KW-1185">Reference proteome</keyword>
<name>A0A1M5WAA0_9FIRM</name>
<dbReference type="CDD" id="cd07713">
    <property type="entry name" value="DHPS-like_MBL-fold"/>
    <property type="match status" value="1"/>
</dbReference>
<sequence length="378" mass="42487">MKNKTYVAIVLVLALFIIQAIPAFASDNAKSNKTKLIVDGQEVDVNAFILDGTTYAPLRYMVEQFGGNVEYKDGKVYVNKGKTTEKKAPVKVTTLIENSNASHPELDNEFGISMYIETEDGNILFDTAKTGKFLENAKKLNIDMSKTDYMILSHEHYDHCGGVKPFYENVKPNNCTFCVKDSFFKYPGKYHYQEKPGPKLDFTDGTPGHTAIGIDFDEAYLKGKGVKIEYIDVDEYKLNDQITIFSNFDRNYEKLNTSMQVKTAEGYKTDEFVEEVAIAIDTNKGIVILTGCSHNGIMNIVDTIHRRTGKNIYAVIGRTHLIDADEARIEKTIQYFRDLGVEKVGVSHCTGPKAIEMFQRIAPDMSFVNSTGTVLEFK</sequence>
<dbReference type="InterPro" id="IPR052926">
    <property type="entry name" value="Metallo-beta-lactamase_dom"/>
</dbReference>
<dbReference type="InterPro" id="IPR041712">
    <property type="entry name" value="DHPS-like_MBL-fold"/>
</dbReference>
<feature type="domain" description="Copper amine oxidase-like N-terminal" evidence="3">
    <location>
        <begin position="38"/>
        <end position="86"/>
    </location>
</feature>
<proteinExistence type="predicted"/>
<feature type="domain" description="Metallo-beta-lactamase" evidence="2">
    <location>
        <begin position="113"/>
        <end position="197"/>
    </location>
</feature>
<evidence type="ECO:0000313" key="5">
    <source>
        <dbReference type="Proteomes" id="UP000184389"/>
    </source>
</evidence>
<reference evidence="4 5" key="1">
    <citation type="submission" date="2016-11" db="EMBL/GenBank/DDBJ databases">
        <authorList>
            <person name="Jaros S."/>
            <person name="Januszkiewicz K."/>
            <person name="Wedrychowicz H."/>
        </authorList>
    </citation>
    <scope>NUCLEOTIDE SEQUENCE [LARGE SCALE GENOMIC DNA]</scope>
    <source>
        <strain evidence="4 5">DSM 13106</strain>
    </source>
</reference>
<dbReference type="InterPro" id="IPR036866">
    <property type="entry name" value="RibonucZ/Hydroxyglut_hydro"/>
</dbReference>
<evidence type="ECO:0000313" key="4">
    <source>
        <dbReference type="EMBL" id="SHH84425.1"/>
    </source>
</evidence>
<dbReference type="GO" id="GO:0016740">
    <property type="term" value="F:transferase activity"/>
    <property type="evidence" value="ECO:0007669"/>
    <property type="project" value="TreeGrafter"/>
</dbReference>
<dbReference type="Gene3D" id="3.60.15.10">
    <property type="entry name" value="Ribonuclease Z/Hydroxyacylglutathione hydrolase-like"/>
    <property type="match status" value="1"/>
</dbReference>
<evidence type="ECO:0000259" key="3">
    <source>
        <dbReference type="Pfam" id="PF07833"/>
    </source>
</evidence>
<keyword evidence="1" id="KW-0732">Signal</keyword>
<dbReference type="STRING" id="1123281.SAMN02745180_01144"/>
<protein>
    <submittedName>
        <fullName evidence="4">7,8-dihydropterin-6-yl-methyl-4-(Beta-D-ribofuranosyl)aminobenzene 5'-phosphate synthase</fullName>
    </submittedName>
</protein>
<feature type="signal peptide" evidence="1">
    <location>
        <begin position="1"/>
        <end position="25"/>
    </location>
</feature>
<dbReference type="AlphaFoldDB" id="A0A1M5WAA0"/>
<dbReference type="Pfam" id="PF07833">
    <property type="entry name" value="Cu_amine_oxidN1"/>
    <property type="match status" value="1"/>
</dbReference>
<accession>A0A1M5WAA0</accession>
<dbReference type="PANTHER" id="PTHR13754:SF13">
    <property type="entry name" value="METALLO-BETA-LACTAMASE SUPERFAMILY PROTEIN (AFU_ORTHOLOGUE AFUA_3G07630)"/>
    <property type="match status" value="1"/>
</dbReference>
<dbReference type="InterPro" id="IPR036582">
    <property type="entry name" value="Mao_N_sf"/>
</dbReference>